<keyword evidence="1" id="KW-0732">Signal</keyword>
<dbReference type="KEGG" id="ngr:NAEGRDRAFT_74071"/>
<dbReference type="AlphaFoldDB" id="D2VYC5"/>
<dbReference type="InterPro" id="IPR029063">
    <property type="entry name" value="SAM-dependent_MTases_sf"/>
</dbReference>
<sequence>MDMAAEYGYGIGETICKDMKVNLKKYDLDMLIYLDIDRVFIGMLLSPPLHALEELKISSACSGHGGCISPNNCSCVSGYYGSDCSQFDCYGTASTNTSTCTNHGSCISPNNCSCLSDYYGKECTQYDCFGTISTNGSVCSGHGTCLSPNNCSCLAGYYGNDCSEFDCYETASTNASACSGHGGCISPNNCSCLDGYYGNVCSQFDCYGTASTRHFSLNNQVIDRNLSEDELNELNSCDLIYSYTKQDIRLTFGKSILKPQTSYMLWKTLLMENSILRDKLFQQSQLVTFVDPFAGSGTLSLSLNYLFTDNDPKVQLYNIDFNLDEVSVMKDNCSKNRNNHILNCDSRFLPFRNESIDVVISDMPFGVLCENHSRNSKVYPKIVKQLERIVKPDGIVMLLTIELTLLESQLNARNRWTFTTQKVTLGDLGKESKQPFTLARRNLHKINL</sequence>
<dbReference type="Pfam" id="PF07974">
    <property type="entry name" value="EGF_2"/>
    <property type="match status" value="3"/>
</dbReference>
<dbReference type="SUPFAM" id="SSF53335">
    <property type="entry name" value="S-adenosyl-L-methionine-dependent methyltransferases"/>
    <property type="match status" value="1"/>
</dbReference>
<evidence type="ECO:0000313" key="5">
    <source>
        <dbReference type="EMBL" id="EFC38182.1"/>
    </source>
</evidence>
<evidence type="ECO:0000313" key="6">
    <source>
        <dbReference type="Proteomes" id="UP000006671"/>
    </source>
</evidence>
<dbReference type="RefSeq" id="XP_002670926.1">
    <property type="nucleotide sequence ID" value="XM_002670880.1"/>
</dbReference>
<dbReference type="GO" id="GO:0043527">
    <property type="term" value="C:tRNA methyltransferase complex"/>
    <property type="evidence" value="ECO:0007669"/>
    <property type="project" value="UniProtKB-ARBA"/>
</dbReference>
<comment type="caution">
    <text evidence="3">Lacks conserved residue(s) required for the propagation of feature annotation.</text>
</comment>
<proteinExistence type="predicted"/>
<evidence type="ECO:0000256" key="1">
    <source>
        <dbReference type="ARBA" id="ARBA00022729"/>
    </source>
</evidence>
<dbReference type="GeneID" id="8853864"/>
<keyword evidence="6" id="KW-1185">Reference proteome</keyword>
<evidence type="ECO:0000256" key="2">
    <source>
        <dbReference type="ARBA" id="ARBA00023157"/>
    </source>
</evidence>
<dbReference type="InParanoid" id="D2VYC5"/>
<name>D2VYC5_NAEGR</name>
<feature type="disulfide bond" evidence="3">
    <location>
        <begin position="153"/>
        <end position="162"/>
    </location>
</feature>
<dbReference type="SMART" id="SM00181">
    <property type="entry name" value="EGF"/>
    <property type="match status" value="4"/>
</dbReference>
<evidence type="ECO:0000259" key="4">
    <source>
        <dbReference type="PROSITE" id="PS50026"/>
    </source>
</evidence>
<dbReference type="InterPro" id="IPR013111">
    <property type="entry name" value="EGF_extracell"/>
</dbReference>
<gene>
    <name evidence="5" type="ORF">NAEGRDRAFT_74071</name>
</gene>
<dbReference type="PANTHER" id="PTHR14949">
    <property type="entry name" value="EGF-LIKE-DOMAIN, MULTIPLE 7, 8"/>
    <property type="match status" value="1"/>
</dbReference>
<dbReference type="Gene3D" id="2.10.25.10">
    <property type="entry name" value="Laminin"/>
    <property type="match status" value="2"/>
</dbReference>
<dbReference type="PROSITE" id="PS50026">
    <property type="entry name" value="EGF_3"/>
    <property type="match status" value="1"/>
</dbReference>
<dbReference type="PROSITE" id="PS01186">
    <property type="entry name" value="EGF_2"/>
    <property type="match status" value="3"/>
</dbReference>
<dbReference type="CDD" id="cd02440">
    <property type="entry name" value="AdoMet_MTases"/>
    <property type="match status" value="1"/>
</dbReference>
<dbReference type="OrthoDB" id="10268124at2759"/>
<organism evidence="6">
    <name type="scientific">Naegleria gruberi</name>
    <name type="common">Amoeba</name>
    <dbReference type="NCBI Taxonomy" id="5762"/>
    <lineage>
        <taxon>Eukaryota</taxon>
        <taxon>Discoba</taxon>
        <taxon>Heterolobosea</taxon>
        <taxon>Tetramitia</taxon>
        <taxon>Eutetramitia</taxon>
        <taxon>Vahlkampfiidae</taxon>
        <taxon>Naegleria</taxon>
    </lineage>
</organism>
<dbReference type="InterPro" id="IPR000742">
    <property type="entry name" value="EGF"/>
</dbReference>
<keyword evidence="2 3" id="KW-1015">Disulfide bond</keyword>
<dbReference type="InterPro" id="IPR050969">
    <property type="entry name" value="Dev_Signal_Modulators"/>
</dbReference>
<dbReference type="Proteomes" id="UP000006671">
    <property type="component" value="Unassembled WGS sequence"/>
</dbReference>
<dbReference type="EMBL" id="GG738910">
    <property type="protein sequence ID" value="EFC38182.1"/>
    <property type="molecule type" value="Genomic_DNA"/>
</dbReference>
<feature type="domain" description="EGF-like" evidence="4">
    <location>
        <begin position="124"/>
        <end position="163"/>
    </location>
</feature>
<dbReference type="VEuPathDB" id="AmoebaDB:NAEGRDRAFT_74071"/>
<accession>D2VYC5</accession>
<dbReference type="STRING" id="5762.D2VYC5"/>
<dbReference type="Pfam" id="PF01170">
    <property type="entry name" value="UPF0020"/>
    <property type="match status" value="1"/>
</dbReference>
<dbReference type="PANTHER" id="PTHR14949:SF56">
    <property type="entry name" value="EGF-LIKE-DOMAIN, MULTIPLE 7"/>
    <property type="match status" value="1"/>
</dbReference>
<keyword evidence="3" id="KW-0245">EGF-like domain</keyword>
<dbReference type="PROSITE" id="PS00022">
    <property type="entry name" value="EGF_1"/>
    <property type="match status" value="3"/>
</dbReference>
<reference evidence="5 6" key="1">
    <citation type="journal article" date="2010" name="Cell">
        <title>The genome of Naegleria gruberi illuminates early eukaryotic versatility.</title>
        <authorList>
            <person name="Fritz-Laylin L.K."/>
            <person name="Prochnik S.E."/>
            <person name="Ginger M.L."/>
            <person name="Dacks J.B."/>
            <person name="Carpenter M.L."/>
            <person name="Field M.C."/>
            <person name="Kuo A."/>
            <person name="Paredez A."/>
            <person name="Chapman J."/>
            <person name="Pham J."/>
            <person name="Shu S."/>
            <person name="Neupane R."/>
            <person name="Cipriano M."/>
            <person name="Mancuso J."/>
            <person name="Tu H."/>
            <person name="Salamov A."/>
            <person name="Lindquist E."/>
            <person name="Shapiro H."/>
            <person name="Lucas S."/>
            <person name="Grigoriev I.V."/>
            <person name="Cande W.Z."/>
            <person name="Fulton C."/>
            <person name="Rokhsar D.S."/>
            <person name="Dawson S.C."/>
        </authorList>
    </citation>
    <scope>NUCLEOTIDE SEQUENCE [LARGE SCALE GENOMIC DNA]</scope>
    <source>
        <strain evidence="5 6">NEG-M</strain>
    </source>
</reference>
<dbReference type="Gene3D" id="3.40.50.150">
    <property type="entry name" value="Vaccinia Virus protein VP39"/>
    <property type="match status" value="1"/>
</dbReference>
<evidence type="ECO:0000256" key="3">
    <source>
        <dbReference type="PROSITE-ProRule" id="PRU00076"/>
    </source>
</evidence>
<protein>
    <submittedName>
        <fullName evidence="5">Predicted protein</fullName>
    </submittedName>
</protein>
<dbReference type="eggNOG" id="KOG1225">
    <property type="taxonomic scope" value="Eukaryota"/>
</dbReference>
<dbReference type="InterPro" id="IPR000241">
    <property type="entry name" value="RlmKL-like_Mtase"/>
</dbReference>